<dbReference type="InterPro" id="IPR010982">
    <property type="entry name" value="Lambda_DNA-bd_dom_sf"/>
</dbReference>
<dbReference type="Pfam" id="PF01381">
    <property type="entry name" value="HTH_3"/>
    <property type="match status" value="1"/>
</dbReference>
<evidence type="ECO:0000313" key="3">
    <source>
        <dbReference type="EMBL" id="GAA4924600.1"/>
    </source>
</evidence>
<protein>
    <recommendedName>
        <fullName evidence="2">HTH cro/C1-type domain-containing protein</fullName>
    </recommendedName>
</protein>
<dbReference type="RefSeq" id="WP_345332333.1">
    <property type="nucleotide sequence ID" value="NZ_BAABJI010000002.1"/>
</dbReference>
<comment type="caution">
    <text evidence="3">The sequence shown here is derived from an EMBL/GenBank/DDBJ whole genome shotgun (WGS) entry which is preliminary data.</text>
</comment>
<dbReference type="CDD" id="cd00093">
    <property type="entry name" value="HTH_XRE"/>
    <property type="match status" value="1"/>
</dbReference>
<gene>
    <name evidence="3" type="ORF">GCM10023313_31260</name>
</gene>
<dbReference type="Gene3D" id="1.10.260.40">
    <property type="entry name" value="lambda repressor-like DNA-binding domains"/>
    <property type="match status" value="1"/>
</dbReference>
<evidence type="ECO:0000259" key="2">
    <source>
        <dbReference type="PROSITE" id="PS50943"/>
    </source>
</evidence>
<organism evidence="3 4">
    <name type="scientific">Mucilaginibacter defluvii</name>
    <dbReference type="NCBI Taxonomy" id="1196019"/>
    <lineage>
        <taxon>Bacteria</taxon>
        <taxon>Pseudomonadati</taxon>
        <taxon>Bacteroidota</taxon>
        <taxon>Sphingobacteriia</taxon>
        <taxon>Sphingobacteriales</taxon>
        <taxon>Sphingobacteriaceae</taxon>
        <taxon>Mucilaginibacter</taxon>
    </lineage>
</organism>
<dbReference type="SMART" id="SM00530">
    <property type="entry name" value="HTH_XRE"/>
    <property type="match status" value="1"/>
</dbReference>
<dbReference type="EMBL" id="BAABJI010000002">
    <property type="protein sequence ID" value="GAA4924600.1"/>
    <property type="molecule type" value="Genomic_DNA"/>
</dbReference>
<sequence length="118" mass="13842">MELPSIEDFYNELGEKIKVERLRQRISQEELAEYLNLTRSSIINLEKGRHRPSVYQILQIAAMLNIEYIKLIPVTLKVDKNTTTNEQLKEKVQSELDPNEFDHKDKNAVLDFLSLLNK</sequence>
<keyword evidence="1" id="KW-0238">DNA-binding</keyword>
<dbReference type="SUPFAM" id="SSF47413">
    <property type="entry name" value="lambda repressor-like DNA-binding domains"/>
    <property type="match status" value="1"/>
</dbReference>
<evidence type="ECO:0000313" key="4">
    <source>
        <dbReference type="Proteomes" id="UP001501436"/>
    </source>
</evidence>
<evidence type="ECO:0000256" key="1">
    <source>
        <dbReference type="ARBA" id="ARBA00023125"/>
    </source>
</evidence>
<dbReference type="PANTHER" id="PTHR46558:SF4">
    <property type="entry name" value="DNA-BIDING PHAGE PROTEIN"/>
    <property type="match status" value="1"/>
</dbReference>
<accession>A0ABP9G726</accession>
<dbReference type="InterPro" id="IPR001387">
    <property type="entry name" value="Cro/C1-type_HTH"/>
</dbReference>
<dbReference type="PROSITE" id="PS50943">
    <property type="entry name" value="HTH_CROC1"/>
    <property type="match status" value="1"/>
</dbReference>
<feature type="domain" description="HTH cro/C1-type" evidence="2">
    <location>
        <begin position="17"/>
        <end position="71"/>
    </location>
</feature>
<proteinExistence type="predicted"/>
<dbReference type="PANTHER" id="PTHR46558">
    <property type="entry name" value="TRACRIPTIONAL REGULATORY PROTEIN-RELATED-RELATED"/>
    <property type="match status" value="1"/>
</dbReference>
<keyword evidence="4" id="KW-1185">Reference proteome</keyword>
<reference evidence="4" key="1">
    <citation type="journal article" date="2019" name="Int. J. Syst. Evol. Microbiol.">
        <title>The Global Catalogue of Microorganisms (GCM) 10K type strain sequencing project: providing services to taxonomists for standard genome sequencing and annotation.</title>
        <authorList>
            <consortium name="The Broad Institute Genomics Platform"/>
            <consortium name="The Broad Institute Genome Sequencing Center for Infectious Disease"/>
            <person name="Wu L."/>
            <person name="Ma J."/>
        </authorList>
    </citation>
    <scope>NUCLEOTIDE SEQUENCE [LARGE SCALE GENOMIC DNA]</scope>
    <source>
        <strain evidence="4">JCM 18283</strain>
    </source>
</reference>
<name>A0ABP9G726_9SPHI</name>
<dbReference type="Proteomes" id="UP001501436">
    <property type="component" value="Unassembled WGS sequence"/>
</dbReference>